<accession>A0ABX1H2W6</accession>
<organism evidence="3 4">
    <name type="scientific">Streptomyces physcomitrii</name>
    <dbReference type="NCBI Taxonomy" id="2724184"/>
    <lineage>
        <taxon>Bacteria</taxon>
        <taxon>Bacillati</taxon>
        <taxon>Actinomycetota</taxon>
        <taxon>Actinomycetes</taxon>
        <taxon>Kitasatosporales</taxon>
        <taxon>Streptomycetaceae</taxon>
        <taxon>Streptomyces</taxon>
    </lineage>
</organism>
<comment type="similarity">
    <text evidence="1 2">Belongs to the cytochrome P450 family.</text>
</comment>
<proteinExistence type="inferred from homology"/>
<keyword evidence="2" id="KW-0408">Iron</keyword>
<dbReference type="InterPro" id="IPR002397">
    <property type="entry name" value="Cyt_P450_B"/>
</dbReference>
<dbReference type="PRINTS" id="PR00359">
    <property type="entry name" value="BP450"/>
</dbReference>
<dbReference type="InterPro" id="IPR001128">
    <property type="entry name" value="Cyt_P450"/>
</dbReference>
<gene>
    <name evidence="3" type="ORF">HFV08_15805</name>
</gene>
<keyword evidence="2" id="KW-0503">Monooxygenase</keyword>
<dbReference type="RefSeq" id="WP_168539953.1">
    <property type="nucleotide sequence ID" value="NZ_JAAWWP010000008.1"/>
</dbReference>
<dbReference type="Gene3D" id="1.10.630.10">
    <property type="entry name" value="Cytochrome P450"/>
    <property type="match status" value="1"/>
</dbReference>
<reference evidence="3 4" key="1">
    <citation type="submission" date="2020-04" db="EMBL/GenBank/DDBJ databases">
        <title>Phylogenetic Diversity and Antibacterial Activity against Ralstonia solanacearum of Endophytic Actinomycete Isolated from Moss.</title>
        <authorList>
            <person name="Zhuang X."/>
        </authorList>
    </citation>
    <scope>NUCLEOTIDE SEQUENCE [LARGE SCALE GENOMIC DNA]</scope>
    <source>
        <strain evidence="3 4">LD120</strain>
    </source>
</reference>
<keyword evidence="4" id="KW-1185">Reference proteome</keyword>
<dbReference type="Proteomes" id="UP000772196">
    <property type="component" value="Unassembled WGS sequence"/>
</dbReference>
<dbReference type="InterPro" id="IPR017972">
    <property type="entry name" value="Cyt_P450_CS"/>
</dbReference>
<dbReference type="EMBL" id="JAAWWP010000008">
    <property type="protein sequence ID" value="NKI42673.1"/>
    <property type="molecule type" value="Genomic_DNA"/>
</dbReference>
<dbReference type="PANTHER" id="PTHR46696:SF1">
    <property type="entry name" value="CYTOCHROME P450 YJIB-RELATED"/>
    <property type="match status" value="1"/>
</dbReference>
<comment type="caution">
    <text evidence="3">The sequence shown here is derived from an EMBL/GenBank/DDBJ whole genome shotgun (WGS) entry which is preliminary data.</text>
</comment>
<keyword evidence="2" id="KW-0479">Metal-binding</keyword>
<dbReference type="InterPro" id="IPR036396">
    <property type="entry name" value="Cyt_P450_sf"/>
</dbReference>
<evidence type="ECO:0000313" key="3">
    <source>
        <dbReference type="EMBL" id="NKI42673.1"/>
    </source>
</evidence>
<evidence type="ECO:0000256" key="1">
    <source>
        <dbReference type="ARBA" id="ARBA00010617"/>
    </source>
</evidence>
<protein>
    <submittedName>
        <fullName evidence="3">Cytochrome P450</fullName>
    </submittedName>
</protein>
<dbReference type="PANTHER" id="PTHR46696">
    <property type="entry name" value="P450, PUTATIVE (EUROFUNG)-RELATED"/>
    <property type="match status" value="1"/>
</dbReference>
<sequence length="407" mass="44806">MTTDTTTTAATAESLLDETTFVTDGYAEVFARHRRDNPVARDEKYGRWMLFGYDDVRQAYLDQRLSSKDGTIIGGSLNGQSDSASNRMLICSDNPSHQRLRKIHSPLFFRSMLKATDTATRQRLAEASQQFAAGGGGDLLSAVLQELPVSFLSLAYAIEPADAARLVRLSERLIGYADPRIGDAERPAARRAEAHLELLTAIMKLNARGAAAAGCPVAAPAERADALAEMKEQLQQDEYLYNFLNVTVGGNDTTPYTAASFTEYVLGRDTEELAESWARDRTGFLAEVFRWTSTNAYVQRRALCDLEIGGQEIKQGEFVVLWNYSANFDEAYFGPGFTPEVPHSRPHLSFGVGAHRCIGAQVAAVEIECYLDWFFSRAGAMTLPGPFERLHSTFMRGYTSAEVGMAG</sequence>
<dbReference type="SUPFAM" id="SSF48264">
    <property type="entry name" value="Cytochrome P450"/>
    <property type="match status" value="1"/>
</dbReference>
<keyword evidence="2" id="KW-0560">Oxidoreductase</keyword>
<keyword evidence="2" id="KW-0349">Heme</keyword>
<dbReference type="Pfam" id="PF00067">
    <property type="entry name" value="p450"/>
    <property type="match status" value="1"/>
</dbReference>
<evidence type="ECO:0000256" key="2">
    <source>
        <dbReference type="RuleBase" id="RU000461"/>
    </source>
</evidence>
<dbReference type="PROSITE" id="PS00086">
    <property type="entry name" value="CYTOCHROME_P450"/>
    <property type="match status" value="1"/>
</dbReference>
<evidence type="ECO:0000313" key="4">
    <source>
        <dbReference type="Proteomes" id="UP000772196"/>
    </source>
</evidence>
<name>A0ABX1H2W6_9ACTN</name>